<organism evidence="1 2">
    <name type="scientific">Goodea atripinnis</name>
    <dbReference type="NCBI Taxonomy" id="208336"/>
    <lineage>
        <taxon>Eukaryota</taxon>
        <taxon>Metazoa</taxon>
        <taxon>Chordata</taxon>
        <taxon>Craniata</taxon>
        <taxon>Vertebrata</taxon>
        <taxon>Euteleostomi</taxon>
        <taxon>Actinopterygii</taxon>
        <taxon>Neopterygii</taxon>
        <taxon>Teleostei</taxon>
        <taxon>Neoteleostei</taxon>
        <taxon>Acanthomorphata</taxon>
        <taxon>Ovalentaria</taxon>
        <taxon>Atherinomorphae</taxon>
        <taxon>Cyprinodontiformes</taxon>
        <taxon>Goodeidae</taxon>
        <taxon>Goodea</taxon>
    </lineage>
</organism>
<evidence type="ECO:0000313" key="1">
    <source>
        <dbReference type="EMBL" id="MEQ2164614.1"/>
    </source>
</evidence>
<evidence type="ECO:0000313" key="2">
    <source>
        <dbReference type="Proteomes" id="UP001476798"/>
    </source>
</evidence>
<reference evidence="1 2" key="1">
    <citation type="submission" date="2021-06" db="EMBL/GenBank/DDBJ databases">
        <authorList>
            <person name="Palmer J.M."/>
        </authorList>
    </citation>
    <scope>NUCLEOTIDE SEQUENCE [LARGE SCALE GENOMIC DNA]</scope>
    <source>
        <strain evidence="1 2">GA_2019</strain>
        <tissue evidence="1">Muscle</tissue>
    </source>
</reference>
<comment type="caution">
    <text evidence="1">The sequence shown here is derived from an EMBL/GenBank/DDBJ whole genome shotgun (WGS) entry which is preliminary data.</text>
</comment>
<gene>
    <name evidence="1" type="ORF">GOODEAATRI_008444</name>
</gene>
<proteinExistence type="predicted"/>
<dbReference type="Proteomes" id="UP001476798">
    <property type="component" value="Unassembled WGS sequence"/>
</dbReference>
<name>A0ABV0MZQ8_9TELE</name>
<keyword evidence="2" id="KW-1185">Reference proteome</keyword>
<protein>
    <submittedName>
        <fullName evidence="1">Uncharacterized protein</fullName>
    </submittedName>
</protein>
<accession>A0ABV0MZQ8</accession>
<sequence>MTPHVCPCVHYRCGKLLRKHSHPQPISRPPGSVCEHLLRDVAVESKLGRAGSEAEPSTCIVGIYPNRSFSYYGLMFAKSCVSMQLVACRDKNSSEGDAVMLPGGAGSFFSHYTSLLKHLSPERGVELFSADSRGNWIRAHKLTLLQYSAM</sequence>
<dbReference type="EMBL" id="JAHRIO010020441">
    <property type="protein sequence ID" value="MEQ2164614.1"/>
    <property type="molecule type" value="Genomic_DNA"/>
</dbReference>